<reference evidence="12 13" key="1">
    <citation type="submission" date="2020-08" db="EMBL/GenBank/DDBJ databases">
        <title>Genomic Encyclopedia of Type Strains, Phase IV (KMG-IV): sequencing the most valuable type-strain genomes for metagenomic binning, comparative biology and taxonomic classification.</title>
        <authorList>
            <person name="Goeker M."/>
        </authorList>
    </citation>
    <scope>NUCLEOTIDE SEQUENCE [LARGE SCALE GENOMIC DNA]</scope>
    <source>
        <strain evidence="12 13">DSM 17498</strain>
    </source>
</reference>
<evidence type="ECO:0000259" key="11">
    <source>
        <dbReference type="PROSITE" id="PS50885"/>
    </source>
</evidence>
<feature type="transmembrane region" description="Helical" evidence="9">
    <location>
        <begin position="12"/>
        <end position="32"/>
    </location>
</feature>
<evidence type="ECO:0000313" key="13">
    <source>
        <dbReference type="Proteomes" id="UP000521227"/>
    </source>
</evidence>
<dbReference type="PROSITE" id="PS50111">
    <property type="entry name" value="CHEMOTAXIS_TRANSDUC_2"/>
    <property type="match status" value="1"/>
</dbReference>
<dbReference type="AlphaFoldDB" id="A0A840NBN2"/>
<dbReference type="SMART" id="SM01049">
    <property type="entry name" value="Cache_2"/>
    <property type="match status" value="1"/>
</dbReference>
<dbReference type="Proteomes" id="UP000521227">
    <property type="component" value="Unassembled WGS sequence"/>
</dbReference>
<evidence type="ECO:0000256" key="4">
    <source>
        <dbReference type="ARBA" id="ARBA00022989"/>
    </source>
</evidence>
<dbReference type="InterPro" id="IPR033480">
    <property type="entry name" value="sCache_2"/>
</dbReference>
<dbReference type="Pfam" id="PF00672">
    <property type="entry name" value="HAMP"/>
    <property type="match status" value="1"/>
</dbReference>
<dbReference type="EMBL" id="JACHIJ010000011">
    <property type="protein sequence ID" value="MBB5055168.1"/>
    <property type="molecule type" value="Genomic_DNA"/>
</dbReference>
<dbReference type="Pfam" id="PF00015">
    <property type="entry name" value="MCPsignal"/>
    <property type="match status" value="1"/>
</dbReference>
<dbReference type="Gene3D" id="1.10.287.950">
    <property type="entry name" value="Methyl-accepting chemotaxis protein"/>
    <property type="match status" value="1"/>
</dbReference>
<sequence length="562" mass="59951">MLNKLSIRAKLWSLVIAAAIAVSCIAATSLWLSYQRMYQDRLGTLRAVVGVGYSLAEKFEQEVIAGRLTREEAQSSFKEAMLAIRYAGEEYLFAHTYDLVGFAHPNPRLMGKDVSGIRDSRGVPIVPALWQIVKDRQGEGSYAYDWPLHAGGSQTAVKLTYAKSFVPWNILIGTGVFIDDIRSDFTAMIWKVVGLFSLLALPAIGLIALVGGTVSARIQGVAAKMQSLADGNFSIELPEVEHVDEIGQMTRAVKIFRDRMVEGERLREEREGLKARSANQRKLDMCKLADDFEGTVGEIIRTVSSSAIKLEMSAGTLTITADRSQELTTTVASASEEASVNVQSVASAAEEIASSVIEISRQVQESARIANAAVDQAQLTDVQVGKMADAAARIGEVVNLISSIAAQTKLLALNATIEAARAGEAGQGFAVVAAEVKELAEQTARATEEISGHVDGIQQATGGSVVAIKEIGQTIAKIAEISSFVASAVEEQGAATQDISRSVQEAAQGTVQVSSNIIDVKRGAVETGAASLEVLSAARSLSEFSSRLNVEVDQFLISVRSA</sequence>
<dbReference type="GO" id="GO:0005886">
    <property type="term" value="C:plasma membrane"/>
    <property type="evidence" value="ECO:0007669"/>
    <property type="project" value="UniProtKB-SubCell"/>
</dbReference>
<evidence type="ECO:0000256" key="9">
    <source>
        <dbReference type="SAM" id="Phobius"/>
    </source>
</evidence>
<dbReference type="Pfam" id="PF17200">
    <property type="entry name" value="sCache_2"/>
    <property type="match status" value="1"/>
</dbReference>
<keyword evidence="3 9" id="KW-0812">Transmembrane</keyword>
<gene>
    <name evidence="12" type="ORF">HNQ36_005179</name>
</gene>
<dbReference type="SMART" id="SM00283">
    <property type="entry name" value="MA"/>
    <property type="match status" value="1"/>
</dbReference>
<feature type="transmembrane region" description="Helical" evidence="9">
    <location>
        <begin position="192"/>
        <end position="214"/>
    </location>
</feature>
<evidence type="ECO:0000313" key="12">
    <source>
        <dbReference type="EMBL" id="MBB5055168.1"/>
    </source>
</evidence>
<feature type="domain" description="Methyl-accepting transducer" evidence="10">
    <location>
        <begin position="306"/>
        <end position="542"/>
    </location>
</feature>
<dbReference type="SMART" id="SM00304">
    <property type="entry name" value="HAMP"/>
    <property type="match status" value="1"/>
</dbReference>
<dbReference type="InterPro" id="IPR003660">
    <property type="entry name" value="HAMP_dom"/>
</dbReference>
<accession>A0A840NBN2</accession>
<keyword evidence="2" id="KW-1003">Cell membrane</keyword>
<dbReference type="RefSeq" id="WP_184090514.1">
    <property type="nucleotide sequence ID" value="NZ_JACHIJ010000011.1"/>
</dbReference>
<dbReference type="SUPFAM" id="SSF58104">
    <property type="entry name" value="Methyl-accepting chemotaxis protein (MCP) signaling domain"/>
    <property type="match status" value="1"/>
</dbReference>
<evidence type="ECO:0000256" key="7">
    <source>
        <dbReference type="ARBA" id="ARBA00029447"/>
    </source>
</evidence>
<dbReference type="PANTHER" id="PTHR32089">
    <property type="entry name" value="METHYL-ACCEPTING CHEMOTAXIS PROTEIN MCPB"/>
    <property type="match status" value="1"/>
</dbReference>
<evidence type="ECO:0000256" key="2">
    <source>
        <dbReference type="ARBA" id="ARBA00022475"/>
    </source>
</evidence>
<comment type="similarity">
    <text evidence="7">Belongs to the methyl-accepting chemotaxis (MCP) protein family.</text>
</comment>
<dbReference type="InterPro" id="IPR004089">
    <property type="entry name" value="MCPsignal_dom"/>
</dbReference>
<dbReference type="PROSITE" id="PS50885">
    <property type="entry name" value="HAMP"/>
    <property type="match status" value="1"/>
</dbReference>
<keyword evidence="4 9" id="KW-1133">Transmembrane helix</keyword>
<protein>
    <submittedName>
        <fullName evidence="12">Methyl-accepting chemotaxis protein</fullName>
    </submittedName>
</protein>
<comment type="caution">
    <text evidence="12">The sequence shown here is derived from an EMBL/GenBank/DDBJ whole genome shotgun (WGS) entry which is preliminary data.</text>
</comment>
<dbReference type="Gene3D" id="3.30.450.20">
    <property type="entry name" value="PAS domain"/>
    <property type="match status" value="1"/>
</dbReference>
<dbReference type="GO" id="GO:0007165">
    <property type="term" value="P:signal transduction"/>
    <property type="evidence" value="ECO:0007669"/>
    <property type="project" value="UniProtKB-KW"/>
</dbReference>
<evidence type="ECO:0000256" key="8">
    <source>
        <dbReference type="PROSITE-ProRule" id="PRU00284"/>
    </source>
</evidence>
<dbReference type="CDD" id="cd06225">
    <property type="entry name" value="HAMP"/>
    <property type="match status" value="1"/>
</dbReference>
<evidence type="ECO:0000256" key="1">
    <source>
        <dbReference type="ARBA" id="ARBA00004651"/>
    </source>
</evidence>
<keyword evidence="6 8" id="KW-0807">Transducer</keyword>
<dbReference type="PANTHER" id="PTHR32089:SF112">
    <property type="entry name" value="LYSOZYME-LIKE PROTEIN-RELATED"/>
    <property type="match status" value="1"/>
</dbReference>
<organism evidence="12 13">
    <name type="scientific">Afipia massiliensis</name>
    <dbReference type="NCBI Taxonomy" id="211460"/>
    <lineage>
        <taxon>Bacteria</taxon>
        <taxon>Pseudomonadati</taxon>
        <taxon>Pseudomonadota</taxon>
        <taxon>Alphaproteobacteria</taxon>
        <taxon>Hyphomicrobiales</taxon>
        <taxon>Nitrobacteraceae</taxon>
        <taxon>Afipia</taxon>
    </lineage>
</organism>
<evidence type="ECO:0000256" key="3">
    <source>
        <dbReference type="ARBA" id="ARBA00022692"/>
    </source>
</evidence>
<evidence type="ECO:0000259" key="10">
    <source>
        <dbReference type="PROSITE" id="PS50111"/>
    </source>
</evidence>
<dbReference type="PROSITE" id="PS51257">
    <property type="entry name" value="PROKAR_LIPOPROTEIN"/>
    <property type="match status" value="1"/>
</dbReference>
<feature type="domain" description="HAMP" evidence="11">
    <location>
        <begin position="212"/>
        <end position="265"/>
    </location>
</feature>
<keyword evidence="5 9" id="KW-0472">Membrane</keyword>
<evidence type="ECO:0000256" key="6">
    <source>
        <dbReference type="ARBA" id="ARBA00023224"/>
    </source>
</evidence>
<evidence type="ECO:0000256" key="5">
    <source>
        <dbReference type="ARBA" id="ARBA00023136"/>
    </source>
</evidence>
<comment type="subcellular location">
    <subcellularLocation>
        <location evidence="1">Cell membrane</location>
        <topology evidence="1">Multi-pass membrane protein</topology>
    </subcellularLocation>
</comment>
<name>A0A840NBN2_9BRAD</name>
<proteinExistence type="inferred from homology"/>